<accession>A0A4Y2PW32</accession>
<proteinExistence type="predicted"/>
<name>A0A4Y2PW32_ARAVE</name>
<dbReference type="EMBL" id="BGPR01012215">
    <property type="protein sequence ID" value="GBN55083.1"/>
    <property type="molecule type" value="Genomic_DNA"/>
</dbReference>
<evidence type="ECO:0000313" key="2">
    <source>
        <dbReference type="Proteomes" id="UP000499080"/>
    </source>
</evidence>
<protein>
    <submittedName>
        <fullName evidence="1">Uncharacterized protein</fullName>
    </submittedName>
</protein>
<dbReference type="AlphaFoldDB" id="A0A4Y2PW32"/>
<sequence>MITLIRLAFRLALSIRDRPIRPFKQKTIAVRNVRMSFRNFHPLSLSEIDFTPAEHAFFLRVSRPNLFGEEGCFLKIRTMPAVIAVSEEESEFSLSLIDELGRTRILMSLYFNGHRNQRVEM</sequence>
<comment type="caution">
    <text evidence="1">The sequence shown here is derived from an EMBL/GenBank/DDBJ whole genome shotgun (WGS) entry which is preliminary data.</text>
</comment>
<organism evidence="1 2">
    <name type="scientific">Araneus ventricosus</name>
    <name type="common">Orbweaver spider</name>
    <name type="synonym">Epeira ventricosa</name>
    <dbReference type="NCBI Taxonomy" id="182803"/>
    <lineage>
        <taxon>Eukaryota</taxon>
        <taxon>Metazoa</taxon>
        <taxon>Ecdysozoa</taxon>
        <taxon>Arthropoda</taxon>
        <taxon>Chelicerata</taxon>
        <taxon>Arachnida</taxon>
        <taxon>Araneae</taxon>
        <taxon>Araneomorphae</taxon>
        <taxon>Entelegynae</taxon>
        <taxon>Araneoidea</taxon>
        <taxon>Araneidae</taxon>
        <taxon>Araneus</taxon>
    </lineage>
</organism>
<reference evidence="1 2" key="1">
    <citation type="journal article" date="2019" name="Sci. Rep.">
        <title>Orb-weaving spider Araneus ventricosus genome elucidates the spidroin gene catalogue.</title>
        <authorList>
            <person name="Kono N."/>
            <person name="Nakamura H."/>
            <person name="Ohtoshi R."/>
            <person name="Moran D.A.P."/>
            <person name="Shinohara A."/>
            <person name="Yoshida Y."/>
            <person name="Fujiwara M."/>
            <person name="Mori M."/>
            <person name="Tomita M."/>
            <person name="Arakawa K."/>
        </authorList>
    </citation>
    <scope>NUCLEOTIDE SEQUENCE [LARGE SCALE GENOMIC DNA]</scope>
</reference>
<evidence type="ECO:0000313" key="1">
    <source>
        <dbReference type="EMBL" id="GBN55083.1"/>
    </source>
</evidence>
<keyword evidence="2" id="KW-1185">Reference proteome</keyword>
<gene>
    <name evidence="1" type="ORF">AVEN_207375_1</name>
</gene>
<dbReference type="Proteomes" id="UP000499080">
    <property type="component" value="Unassembled WGS sequence"/>
</dbReference>